<evidence type="ECO:0000313" key="2">
    <source>
        <dbReference type="EMBL" id="AJF07111.1"/>
    </source>
</evidence>
<dbReference type="EMBL" id="CP010311">
    <property type="protein sequence ID" value="AJF07111.1"/>
    <property type="molecule type" value="Genomic_DNA"/>
</dbReference>
<accession>A0A0B5FU40</accession>
<evidence type="ECO:0000313" key="3">
    <source>
        <dbReference type="Proteomes" id="UP000035036"/>
    </source>
</evidence>
<dbReference type="Pfam" id="PF12762">
    <property type="entry name" value="DDE_Tnp_IS1595"/>
    <property type="match status" value="1"/>
</dbReference>
<dbReference type="Proteomes" id="UP000035036">
    <property type="component" value="Chromosome"/>
</dbReference>
<protein>
    <submittedName>
        <fullName evidence="2">Transposase</fullName>
    </submittedName>
</protein>
<dbReference type="InterPro" id="IPR024445">
    <property type="entry name" value="Tnp_ISXO2-like"/>
</dbReference>
<name>A0A0B5FU40_9BACT</name>
<keyword evidence="3" id="KW-1185">Reference proteome</keyword>
<dbReference type="NCBIfam" id="NF033547">
    <property type="entry name" value="transpos_IS1595"/>
    <property type="match status" value="1"/>
</dbReference>
<gene>
    <name evidence="2" type="ORF">GSUB_11810</name>
</gene>
<evidence type="ECO:0000259" key="1">
    <source>
        <dbReference type="SMART" id="SM01126"/>
    </source>
</evidence>
<dbReference type="HOGENOM" id="CLU_044348_1_4_7"/>
<reference evidence="2 3" key="1">
    <citation type="journal article" date="2015" name="Genome Announc.">
        <title>Genomes of Geoalkalibacter ferrihydriticus Z-0531T and Geoalkalibacter subterraneus Red1T, Two Haloalkaliphilic Metal-Reducing Deltaproteobacteria.</title>
        <authorList>
            <person name="Badalamenti J.P."/>
            <person name="Krajmalnik-Brown R."/>
            <person name="Torres C.I."/>
            <person name="Bond D.R."/>
        </authorList>
    </citation>
    <scope>NUCLEOTIDE SEQUENCE [LARGE SCALE GENOMIC DNA]</scope>
    <source>
        <strain evidence="2 3">Red1</strain>
    </source>
</reference>
<dbReference type="InterPro" id="IPR024442">
    <property type="entry name" value="Transposase_Zn_ribbon"/>
</dbReference>
<dbReference type="SMART" id="SM01126">
    <property type="entry name" value="DDE_Tnp_IS1595"/>
    <property type="match status" value="1"/>
</dbReference>
<dbReference type="KEGG" id="gsb:GSUB_11810"/>
<dbReference type="STRING" id="483547.GSUB_11810"/>
<feature type="domain" description="ISXO2-like transposase" evidence="1">
    <location>
        <begin position="135"/>
        <end position="282"/>
    </location>
</feature>
<proteinExistence type="predicted"/>
<dbReference type="Pfam" id="PF12760">
    <property type="entry name" value="Zn_ribbon_IS1595"/>
    <property type="match status" value="1"/>
</dbReference>
<sequence>MNRIQFQAGMSLNQFLADYGTEPQCEAIVEEARWPRGFQCPKCQEQQHSSSRRGRVKVFQCRVCRTQTTLTAATIFHSTKLPLTKWFQAMYFLSQTKNNVSILELRRLVGLSYPASWRMKHKLMQVMYEGESTIRLCGRVEMDDAYLGGENSGGKADRGSENKVPFIAAGQTNEKHHPLYVVFSRVKAFSRAEIKTWADRSLVPATTVVSDGLWCFRSITESGCTQQREIVGPGRKSTDMECFSWVNTILGNLKNAINGTYHAFDFEKYAHRYLGEYQYRFNRRFNLATLLTRMTFAAVNTGKRSERWLRLAEDQC</sequence>
<organism evidence="2 3">
    <name type="scientific">Geoalkalibacter subterraneus</name>
    <dbReference type="NCBI Taxonomy" id="483547"/>
    <lineage>
        <taxon>Bacteria</taxon>
        <taxon>Pseudomonadati</taxon>
        <taxon>Thermodesulfobacteriota</taxon>
        <taxon>Desulfuromonadia</taxon>
        <taxon>Desulfuromonadales</taxon>
        <taxon>Geoalkalibacteraceae</taxon>
        <taxon>Geoalkalibacter</taxon>
    </lineage>
</organism>
<dbReference type="AlphaFoldDB" id="A0A0B5FU40"/>